<dbReference type="Pfam" id="PF01400">
    <property type="entry name" value="Astacin"/>
    <property type="match status" value="1"/>
</dbReference>
<dbReference type="GO" id="GO:0008270">
    <property type="term" value="F:zinc ion binding"/>
    <property type="evidence" value="ECO:0007669"/>
    <property type="project" value="InterPro"/>
</dbReference>
<dbReference type="InterPro" id="IPR001506">
    <property type="entry name" value="Peptidase_M12A"/>
</dbReference>
<dbReference type="InterPro" id="IPR006026">
    <property type="entry name" value="Peptidase_Metallo"/>
</dbReference>
<keyword evidence="2" id="KW-0862">Zinc</keyword>
<dbReference type="SUPFAM" id="SSF55486">
    <property type="entry name" value="Metalloproteases ('zincins'), catalytic domain"/>
    <property type="match status" value="1"/>
</dbReference>
<proteinExistence type="predicted"/>
<dbReference type="RefSeq" id="XP_028040063.1">
    <property type="nucleotide sequence ID" value="XM_028184262.1"/>
</dbReference>
<gene>
    <name evidence="6" type="primary">LOC114250401</name>
</gene>
<keyword evidence="5" id="KW-1185">Reference proteome</keyword>
<dbReference type="AlphaFoldDB" id="A0A6J2KEP7"/>
<dbReference type="EC" id="3.4.24.-" evidence="2"/>
<dbReference type="PRINTS" id="PR00480">
    <property type="entry name" value="ASTACIN"/>
</dbReference>
<evidence type="ECO:0000256" key="2">
    <source>
        <dbReference type="RuleBase" id="RU361183"/>
    </source>
</evidence>
<evidence type="ECO:0000256" key="3">
    <source>
        <dbReference type="SAM" id="MobiDB-lite"/>
    </source>
</evidence>
<feature type="region of interest" description="Disordered" evidence="3">
    <location>
        <begin position="225"/>
        <end position="278"/>
    </location>
</feature>
<feature type="compositionally biased region" description="Polar residues" evidence="3">
    <location>
        <begin position="259"/>
        <end position="271"/>
    </location>
</feature>
<protein>
    <recommendedName>
        <fullName evidence="2">Metalloendopeptidase</fullName>
        <ecNumber evidence="2">3.4.24.-</ecNumber>
    </recommendedName>
</protein>
<evidence type="ECO:0000313" key="6">
    <source>
        <dbReference type="RefSeq" id="XP_028040063.1"/>
    </source>
</evidence>
<comment type="cofactor">
    <cofactor evidence="2">
        <name>Zn(2+)</name>
        <dbReference type="ChEBI" id="CHEBI:29105"/>
    </cofactor>
    <text evidence="2">Binds 1 zinc ion per subunit.</text>
</comment>
<dbReference type="InterPro" id="IPR024079">
    <property type="entry name" value="MetalloPept_cat_dom_sf"/>
</dbReference>
<keyword evidence="2" id="KW-0479">Metal-binding</keyword>
<sequence length="301" mass="35058">MSLKWSLGIIPYYVDPESYDKIIENRIRLAMKTIEKSSCLNFERLNSKPADKNLSWLHFTNPQKERDCTHQLQVREYEEVIVTLGFECMLHTNIMHSLLHALGFNDEVTHPHRDKYIRILWENMQPKYRPLFLMQTANEPNRPVVEYDPQSVMHFHDRAFSVNGEATIAPLIPGMIIRSGDKLSQLDKMKLKLYFTHECNKRTVEELIDACRNILLENTVAGRQQDKNNSTYNRATDEDDTEKDSGKYESEQADESDYTNRGDQYADNISTKVKGDIQSKKGNSYLTQKFINKSLKKEGIK</sequence>
<dbReference type="OrthoDB" id="291007at2759"/>
<dbReference type="PANTHER" id="PTHR10127">
    <property type="entry name" value="DISCOIDIN, CUB, EGF, LAMININ , AND ZINC METALLOPROTEASE DOMAIN CONTAINING"/>
    <property type="match status" value="1"/>
</dbReference>
<dbReference type="KEGG" id="bman:114250401"/>
<evidence type="ECO:0000313" key="5">
    <source>
        <dbReference type="Proteomes" id="UP000504629"/>
    </source>
</evidence>
<dbReference type="Gene3D" id="3.40.390.10">
    <property type="entry name" value="Collagenase (Catalytic Domain)"/>
    <property type="match status" value="1"/>
</dbReference>
<feature type="domain" description="Peptidase M12A" evidence="4">
    <location>
        <begin position="1"/>
        <end position="200"/>
    </location>
</feature>
<dbReference type="PANTHER" id="PTHR10127:SF850">
    <property type="entry name" value="METALLOENDOPEPTIDASE"/>
    <property type="match status" value="1"/>
</dbReference>
<keyword evidence="2" id="KW-0378">Hydrolase</keyword>
<name>A0A6J2KEP7_BOMMA</name>
<dbReference type="GeneID" id="114250401"/>
<dbReference type="Proteomes" id="UP000504629">
    <property type="component" value="Unplaced"/>
</dbReference>
<keyword evidence="2" id="KW-0645">Protease</keyword>
<dbReference type="SMART" id="SM00235">
    <property type="entry name" value="ZnMc"/>
    <property type="match status" value="1"/>
</dbReference>
<accession>A0A6J2KEP7</accession>
<dbReference type="GO" id="GO:0006508">
    <property type="term" value="P:proteolysis"/>
    <property type="evidence" value="ECO:0007669"/>
    <property type="project" value="UniProtKB-KW"/>
</dbReference>
<evidence type="ECO:0000256" key="1">
    <source>
        <dbReference type="PROSITE-ProRule" id="PRU01211"/>
    </source>
</evidence>
<evidence type="ECO:0000259" key="4">
    <source>
        <dbReference type="PROSITE" id="PS51864"/>
    </source>
</evidence>
<organism evidence="5 6">
    <name type="scientific">Bombyx mandarina</name>
    <name type="common">Wild silk moth</name>
    <name type="synonym">Wild silkworm</name>
    <dbReference type="NCBI Taxonomy" id="7092"/>
    <lineage>
        <taxon>Eukaryota</taxon>
        <taxon>Metazoa</taxon>
        <taxon>Ecdysozoa</taxon>
        <taxon>Arthropoda</taxon>
        <taxon>Hexapoda</taxon>
        <taxon>Insecta</taxon>
        <taxon>Pterygota</taxon>
        <taxon>Neoptera</taxon>
        <taxon>Endopterygota</taxon>
        <taxon>Lepidoptera</taxon>
        <taxon>Glossata</taxon>
        <taxon>Ditrysia</taxon>
        <taxon>Bombycoidea</taxon>
        <taxon>Bombycidae</taxon>
        <taxon>Bombycinae</taxon>
        <taxon>Bombyx</taxon>
    </lineage>
</organism>
<comment type="caution">
    <text evidence="1">Lacks conserved residue(s) required for the propagation of feature annotation.</text>
</comment>
<dbReference type="PROSITE" id="PS51864">
    <property type="entry name" value="ASTACIN"/>
    <property type="match status" value="1"/>
</dbReference>
<keyword evidence="2" id="KW-0482">Metalloprotease</keyword>
<reference evidence="6" key="1">
    <citation type="submission" date="2025-08" db="UniProtKB">
        <authorList>
            <consortium name="RefSeq"/>
        </authorList>
    </citation>
    <scope>IDENTIFICATION</scope>
    <source>
        <tissue evidence="6">Silk gland</tissue>
    </source>
</reference>
<dbReference type="GO" id="GO:0004222">
    <property type="term" value="F:metalloendopeptidase activity"/>
    <property type="evidence" value="ECO:0007669"/>
    <property type="project" value="UniProtKB-UniRule"/>
</dbReference>